<keyword evidence="5" id="KW-1185">Reference proteome</keyword>
<dbReference type="GO" id="GO:0006465">
    <property type="term" value="P:signal peptide processing"/>
    <property type="evidence" value="ECO:0007669"/>
    <property type="project" value="TreeGrafter"/>
</dbReference>
<dbReference type="RefSeq" id="WP_090474098.1">
    <property type="nucleotide sequence ID" value="NZ_LT629710.1"/>
</dbReference>
<keyword evidence="4" id="KW-0808">Transferase</keyword>
<keyword evidence="2" id="KW-0812">Transmembrane</keyword>
<evidence type="ECO:0000313" key="4">
    <source>
        <dbReference type="EMBL" id="SDO20566.1"/>
    </source>
</evidence>
<dbReference type="InterPro" id="IPR000045">
    <property type="entry name" value="Prepilin_IV_endopep_pep"/>
</dbReference>
<keyword evidence="4" id="KW-0489">Methyltransferase</keyword>
<dbReference type="GO" id="GO:0004190">
    <property type="term" value="F:aspartic-type endopeptidase activity"/>
    <property type="evidence" value="ECO:0007669"/>
    <property type="project" value="InterPro"/>
</dbReference>
<evidence type="ECO:0000259" key="3">
    <source>
        <dbReference type="Pfam" id="PF01478"/>
    </source>
</evidence>
<dbReference type="Proteomes" id="UP000198741">
    <property type="component" value="Chromosome I"/>
</dbReference>
<name>A0A1H0HMY9_9ACTN</name>
<feature type="transmembrane region" description="Helical" evidence="2">
    <location>
        <begin position="198"/>
        <end position="216"/>
    </location>
</feature>
<feature type="transmembrane region" description="Helical" evidence="2">
    <location>
        <begin position="170"/>
        <end position="191"/>
    </location>
</feature>
<keyword evidence="2" id="KW-0472">Membrane</keyword>
<dbReference type="InterPro" id="IPR050882">
    <property type="entry name" value="Prepilin_peptidase/N-MTase"/>
</dbReference>
<feature type="transmembrane region" description="Helical" evidence="2">
    <location>
        <begin position="7"/>
        <end position="27"/>
    </location>
</feature>
<dbReference type="OrthoDB" id="2087435at2"/>
<protein>
    <submittedName>
        <fullName evidence="4">Leader peptidase (Prepilin peptidase) / N-methyltransferase</fullName>
    </submittedName>
</protein>
<evidence type="ECO:0000256" key="1">
    <source>
        <dbReference type="ARBA" id="ARBA00005801"/>
    </source>
</evidence>
<proteinExistence type="inferred from homology"/>
<feature type="transmembrane region" description="Helical" evidence="2">
    <location>
        <begin position="73"/>
        <end position="90"/>
    </location>
</feature>
<feature type="transmembrane region" description="Helical" evidence="2">
    <location>
        <begin position="47"/>
        <end position="66"/>
    </location>
</feature>
<accession>A0A1H0HMY9</accession>
<feature type="domain" description="Prepilin type IV endopeptidase peptidase" evidence="3">
    <location>
        <begin position="75"/>
        <end position="186"/>
    </location>
</feature>
<dbReference type="GO" id="GO:0008168">
    <property type="term" value="F:methyltransferase activity"/>
    <property type="evidence" value="ECO:0007669"/>
    <property type="project" value="UniProtKB-KW"/>
</dbReference>
<dbReference type="AlphaFoldDB" id="A0A1H0HMY9"/>
<dbReference type="GO" id="GO:0032259">
    <property type="term" value="P:methylation"/>
    <property type="evidence" value="ECO:0007669"/>
    <property type="project" value="UniProtKB-KW"/>
</dbReference>
<dbReference type="EMBL" id="LT629710">
    <property type="protein sequence ID" value="SDO20566.1"/>
    <property type="molecule type" value="Genomic_DNA"/>
</dbReference>
<evidence type="ECO:0000256" key="2">
    <source>
        <dbReference type="SAM" id="Phobius"/>
    </source>
</evidence>
<gene>
    <name evidence="4" type="ORF">SAMN04515671_0137</name>
</gene>
<evidence type="ECO:0000313" key="5">
    <source>
        <dbReference type="Proteomes" id="UP000198741"/>
    </source>
</evidence>
<dbReference type="Gene3D" id="1.20.120.1220">
    <property type="match status" value="1"/>
</dbReference>
<keyword evidence="2" id="KW-1133">Transmembrane helix</keyword>
<dbReference type="STRING" id="1090615.SAMN04515671_0137"/>
<dbReference type="PANTHER" id="PTHR30487">
    <property type="entry name" value="TYPE 4 PREPILIN-LIKE PROTEINS LEADER PEPTIDE-PROCESSING ENZYME"/>
    <property type="match status" value="1"/>
</dbReference>
<dbReference type="GO" id="GO:0005886">
    <property type="term" value="C:plasma membrane"/>
    <property type="evidence" value="ECO:0007669"/>
    <property type="project" value="TreeGrafter"/>
</dbReference>
<sequence length="219" mass="22556">MLIALTVAMTIGGIGVGLGLNAVATRLSGTPVTTDERSGLPQPGRRLWLALTVGALFGAVTARIGLSWALPAYLYFCYMAVLLAVIDLRYQRLPNAIVGWSAIASLVLLSGGALGDGTLPPLRRAFVGGAALFLLFLIMALVSPAGIGMGDVKLAGVIGALLAYRGVRTLVYGAFGSFVLGAVIALVLLAIHRADRRTLVPFGPSMLGAAIVAVLLDSD</sequence>
<reference evidence="4 5" key="1">
    <citation type="submission" date="2016-10" db="EMBL/GenBank/DDBJ databases">
        <authorList>
            <person name="de Groot N.N."/>
        </authorList>
    </citation>
    <scope>NUCLEOTIDE SEQUENCE [LARGE SCALE GENOMIC DNA]</scope>
    <source>
        <strain evidence="5">P4-7,KCTC 19426,CECT 7604</strain>
    </source>
</reference>
<comment type="similarity">
    <text evidence="1">Belongs to the peptidase A24 family.</text>
</comment>
<organism evidence="4 5">
    <name type="scientific">Nakamurella panacisegetis</name>
    <dbReference type="NCBI Taxonomy" id="1090615"/>
    <lineage>
        <taxon>Bacteria</taxon>
        <taxon>Bacillati</taxon>
        <taxon>Actinomycetota</taxon>
        <taxon>Actinomycetes</taxon>
        <taxon>Nakamurellales</taxon>
        <taxon>Nakamurellaceae</taxon>
        <taxon>Nakamurella</taxon>
    </lineage>
</organism>
<feature type="transmembrane region" description="Helical" evidence="2">
    <location>
        <begin position="126"/>
        <end position="150"/>
    </location>
</feature>
<dbReference type="PANTHER" id="PTHR30487:SF0">
    <property type="entry name" value="PREPILIN LEADER PEPTIDASE_N-METHYLTRANSFERASE-RELATED"/>
    <property type="match status" value="1"/>
</dbReference>
<feature type="transmembrane region" description="Helical" evidence="2">
    <location>
        <begin position="96"/>
        <end position="114"/>
    </location>
</feature>
<dbReference type="Pfam" id="PF01478">
    <property type="entry name" value="Peptidase_A24"/>
    <property type="match status" value="1"/>
</dbReference>